<protein>
    <recommendedName>
        <fullName evidence="4">FNIP repeat-containing protein</fullName>
    </recommendedName>
</protein>
<keyword evidence="1" id="KW-0677">Repeat</keyword>
<dbReference type="InterPro" id="IPR008615">
    <property type="entry name" value="FNIP"/>
</dbReference>
<proteinExistence type="predicted"/>
<sequence>MGIGKSKQTGQIDRLVNSIWRNSYFRGLNNLYSKSISINAARAAGAQGPTFLILDQVDQQLDKDTLPSTLTNLSINKYNQPLLPNVLPKGLKTLTLMGFNQVFSAGVLPSSMTDLSLPNINRQLKPYSLPDSLTHLDIKQYTGSLSFQVLNELSTLEIKHLYPCVTAAIWGTNSITITCNKFSPWINLQQTPIQHLKIHLNSPDRVTLKTEFIPKDIRSLRLCGFKIESPGLIPKSCLYLETDIIDLNTEFIPSTTIHTFYDDKGKDDVSNKI</sequence>
<evidence type="ECO:0000313" key="3">
    <source>
        <dbReference type="Proteomes" id="UP000695562"/>
    </source>
</evidence>
<evidence type="ECO:0000313" key="2">
    <source>
        <dbReference type="EMBL" id="KAF2071381.1"/>
    </source>
</evidence>
<dbReference type="InterPro" id="IPR051251">
    <property type="entry name" value="STK_FNIP-Repeat"/>
</dbReference>
<keyword evidence="3" id="KW-1185">Reference proteome</keyword>
<name>A0A8J4PXP5_9MYCE</name>
<dbReference type="PANTHER" id="PTHR32134:SF180">
    <property type="entry name" value="FNIP REPEAT-CONTAINING PROTEIN"/>
    <property type="match status" value="1"/>
</dbReference>
<accession>A0A8J4PXP5</accession>
<evidence type="ECO:0008006" key="4">
    <source>
        <dbReference type="Google" id="ProtNLM"/>
    </source>
</evidence>
<organism evidence="2 3">
    <name type="scientific">Polysphondylium violaceum</name>
    <dbReference type="NCBI Taxonomy" id="133409"/>
    <lineage>
        <taxon>Eukaryota</taxon>
        <taxon>Amoebozoa</taxon>
        <taxon>Evosea</taxon>
        <taxon>Eumycetozoa</taxon>
        <taxon>Dictyostelia</taxon>
        <taxon>Dictyosteliales</taxon>
        <taxon>Dictyosteliaceae</taxon>
        <taxon>Polysphondylium</taxon>
    </lineage>
</organism>
<comment type="caution">
    <text evidence="2">The sequence shown here is derived from an EMBL/GenBank/DDBJ whole genome shotgun (WGS) entry which is preliminary data.</text>
</comment>
<dbReference type="Pfam" id="PF05725">
    <property type="entry name" value="FNIP"/>
    <property type="match status" value="1"/>
</dbReference>
<dbReference type="OrthoDB" id="22671at2759"/>
<gene>
    <name evidence="2" type="ORF">CYY_007297</name>
</gene>
<dbReference type="Proteomes" id="UP000695562">
    <property type="component" value="Unassembled WGS sequence"/>
</dbReference>
<evidence type="ECO:0000256" key="1">
    <source>
        <dbReference type="ARBA" id="ARBA00022737"/>
    </source>
</evidence>
<dbReference type="AlphaFoldDB" id="A0A8J4PXP5"/>
<dbReference type="PANTHER" id="PTHR32134">
    <property type="entry name" value="FNIP REPEAT-CONTAINING PROTEIN"/>
    <property type="match status" value="1"/>
</dbReference>
<dbReference type="EMBL" id="AJWJ01000381">
    <property type="protein sequence ID" value="KAF2071381.1"/>
    <property type="molecule type" value="Genomic_DNA"/>
</dbReference>
<reference evidence="2" key="1">
    <citation type="submission" date="2020-01" db="EMBL/GenBank/DDBJ databases">
        <title>Development of genomics and gene disruption for Polysphondylium violaceum indicates a role for the polyketide synthase stlB in stalk morphogenesis.</title>
        <authorList>
            <person name="Narita B."/>
            <person name="Kawabe Y."/>
            <person name="Kin K."/>
            <person name="Saito T."/>
            <person name="Gibbs R."/>
            <person name="Kuspa A."/>
            <person name="Muzny D."/>
            <person name="Queller D."/>
            <person name="Richards S."/>
            <person name="Strassman J."/>
            <person name="Sucgang R."/>
            <person name="Worley K."/>
            <person name="Schaap P."/>
        </authorList>
    </citation>
    <scope>NUCLEOTIDE SEQUENCE</scope>
    <source>
        <strain evidence="2">QSvi11</strain>
    </source>
</reference>